<proteinExistence type="predicted"/>
<protein>
    <recommendedName>
        <fullName evidence="6">DUF916 domain-containing protein</fullName>
    </recommendedName>
</protein>
<keyword evidence="5" id="KW-1185">Reference proteome</keyword>
<name>A0ABU3LJW6_9ACTN</name>
<evidence type="ECO:0008006" key="6">
    <source>
        <dbReference type="Google" id="ProtNLM"/>
    </source>
</evidence>
<sequence length="282" mass="29116">MPSAVRVLGLTLLALLAAVPAAHAAADDDGWSAAPAGEARPSFYAEGGPGTVLEDTVSLTNRGSTPVDVSLRAEGAEVTFADARLRLPPRTRTEVPFTVTVPAHDTTARLVARDSDGTTRRVPVHLRATVPTVAALTVEHVSVHADRITYELVNRGTTALAPRLAVHADGLLGALLDRPPRTLPVRLAPGSRTELSEPWDGPALDSVEVRLTVTAAGGARDEARVSAGVGPWGAVAGGAGAVVAGGALFVVRRLSVVRRRKHRGAAVPEPSCPEPELTGAVS</sequence>
<evidence type="ECO:0000256" key="2">
    <source>
        <dbReference type="SAM" id="Phobius"/>
    </source>
</evidence>
<keyword evidence="2" id="KW-1133">Transmembrane helix</keyword>
<comment type="caution">
    <text evidence="4">The sequence shown here is derived from an EMBL/GenBank/DDBJ whole genome shotgun (WGS) entry which is preliminary data.</text>
</comment>
<dbReference type="EMBL" id="JAVTLL010000001">
    <property type="protein sequence ID" value="MDT7839537.1"/>
    <property type="molecule type" value="Genomic_DNA"/>
</dbReference>
<evidence type="ECO:0000256" key="1">
    <source>
        <dbReference type="SAM" id="MobiDB-lite"/>
    </source>
</evidence>
<reference evidence="5" key="1">
    <citation type="submission" date="2023-07" db="EMBL/GenBank/DDBJ databases">
        <title>Draft genome sequence of the endophytic actinobacterium Streptomyces justiciae WPN32, a potential antibiotic producer.</title>
        <authorList>
            <person name="Yasawong M."/>
            <person name="Pana W."/>
            <person name="Ganta P."/>
            <person name="Santapan N."/>
            <person name="Songngamsuk T."/>
            <person name="Phatcharaharikarn M."/>
            <person name="Kerdtoob S."/>
            <person name="Nantapong N."/>
        </authorList>
    </citation>
    <scope>NUCLEOTIDE SEQUENCE [LARGE SCALE GENOMIC DNA]</scope>
    <source>
        <strain evidence="5">WPN32</strain>
    </source>
</reference>
<gene>
    <name evidence="4" type="ORF">RQC66_02205</name>
</gene>
<accession>A0ABU3LJW6</accession>
<evidence type="ECO:0000256" key="3">
    <source>
        <dbReference type="SAM" id="SignalP"/>
    </source>
</evidence>
<dbReference type="Proteomes" id="UP001257948">
    <property type="component" value="Unassembled WGS sequence"/>
</dbReference>
<evidence type="ECO:0000313" key="5">
    <source>
        <dbReference type="Proteomes" id="UP001257948"/>
    </source>
</evidence>
<keyword evidence="3" id="KW-0732">Signal</keyword>
<feature type="signal peptide" evidence="3">
    <location>
        <begin position="1"/>
        <end position="24"/>
    </location>
</feature>
<keyword evidence="2" id="KW-0472">Membrane</keyword>
<keyword evidence="2" id="KW-0812">Transmembrane</keyword>
<evidence type="ECO:0000313" key="4">
    <source>
        <dbReference type="EMBL" id="MDT7839537.1"/>
    </source>
</evidence>
<feature type="transmembrane region" description="Helical" evidence="2">
    <location>
        <begin position="229"/>
        <end position="251"/>
    </location>
</feature>
<feature type="region of interest" description="Disordered" evidence="1">
    <location>
        <begin position="262"/>
        <end position="282"/>
    </location>
</feature>
<dbReference type="RefSeq" id="WP_314197322.1">
    <property type="nucleotide sequence ID" value="NZ_JAVTLL010000001.1"/>
</dbReference>
<organism evidence="4 5">
    <name type="scientific">Streptomyces justiciae</name>
    <dbReference type="NCBI Taxonomy" id="2780140"/>
    <lineage>
        <taxon>Bacteria</taxon>
        <taxon>Bacillati</taxon>
        <taxon>Actinomycetota</taxon>
        <taxon>Actinomycetes</taxon>
        <taxon>Kitasatosporales</taxon>
        <taxon>Streptomycetaceae</taxon>
        <taxon>Streptomyces</taxon>
    </lineage>
</organism>
<feature type="chain" id="PRO_5047061504" description="DUF916 domain-containing protein" evidence="3">
    <location>
        <begin position="25"/>
        <end position="282"/>
    </location>
</feature>